<evidence type="ECO:0000313" key="1">
    <source>
        <dbReference type="EMBL" id="ABN06121.1"/>
    </source>
</evidence>
<organism evidence="1">
    <name type="scientific">Medicago truncatula</name>
    <name type="common">Barrel medic</name>
    <name type="synonym">Medicago tribuloides</name>
    <dbReference type="NCBI Taxonomy" id="3880"/>
    <lineage>
        <taxon>Eukaryota</taxon>
        <taxon>Viridiplantae</taxon>
        <taxon>Streptophyta</taxon>
        <taxon>Embryophyta</taxon>
        <taxon>Tracheophyta</taxon>
        <taxon>Spermatophyta</taxon>
        <taxon>Magnoliopsida</taxon>
        <taxon>eudicotyledons</taxon>
        <taxon>Gunneridae</taxon>
        <taxon>Pentapetalae</taxon>
        <taxon>rosids</taxon>
        <taxon>fabids</taxon>
        <taxon>Fabales</taxon>
        <taxon>Fabaceae</taxon>
        <taxon>Papilionoideae</taxon>
        <taxon>50 kb inversion clade</taxon>
        <taxon>NPAAA clade</taxon>
        <taxon>Hologalegina</taxon>
        <taxon>IRL clade</taxon>
        <taxon>Trifolieae</taxon>
        <taxon>Medicago</taxon>
    </lineage>
</organism>
<accession>A2Q2I4</accession>
<reference evidence="1" key="1">
    <citation type="submission" date="2004-11" db="EMBL/GenBank/DDBJ databases">
        <authorList>
            <person name="Town C.D."/>
        </authorList>
    </citation>
    <scope>NUCLEOTIDE SEQUENCE</scope>
</reference>
<proteinExistence type="predicted"/>
<reference evidence="1" key="2">
    <citation type="submission" date="2007-03" db="EMBL/GenBank/DDBJ databases">
        <authorList>
            <consortium name="The International Medicago Genome Annotation Group"/>
        </authorList>
    </citation>
    <scope>NUCLEOTIDE SEQUENCE</scope>
</reference>
<protein>
    <submittedName>
        <fullName evidence="1">Uncharacterized protein</fullName>
    </submittedName>
</protein>
<gene>
    <name evidence="1" type="ORF">MtrDRAFT_AC150800g41v2</name>
</gene>
<dbReference type="EMBL" id="AC150800">
    <property type="protein sequence ID" value="ABN06121.1"/>
    <property type="molecule type" value="Genomic_DNA"/>
</dbReference>
<name>A2Q2I4_MEDTR</name>
<dbReference type="AlphaFoldDB" id="A2Q2I4"/>
<sequence>MTIEESKRLFTVIQCGGGRVFMVEEKGVSRNVNTLTLKSVTERGDYVQKVVKVKCTLRVTRNHLYIDAKNTNGPREVRHQLRGPFVMTCVTP</sequence>